<dbReference type="AlphaFoldDB" id="A0A6A4Y015"/>
<dbReference type="Gene3D" id="3.60.10.10">
    <property type="entry name" value="Endonuclease/exonuclease/phosphatase"/>
    <property type="match status" value="1"/>
</dbReference>
<dbReference type="Pfam" id="PF07727">
    <property type="entry name" value="RVT_2"/>
    <property type="match status" value="1"/>
</dbReference>
<feature type="non-terminal residue" evidence="3">
    <location>
        <position position="1"/>
    </location>
</feature>
<reference evidence="3" key="1">
    <citation type="submission" date="2019-06" db="EMBL/GenBank/DDBJ databases">
        <title>Genomics analysis of Aphanomyces spp. identifies a new class of oomycete effector associated with host adaptation.</title>
        <authorList>
            <person name="Gaulin E."/>
        </authorList>
    </citation>
    <scope>NUCLEOTIDE SEQUENCE</scope>
    <source>
        <strain evidence="3">CBS 578.67</strain>
    </source>
</reference>
<dbReference type="SUPFAM" id="SSF56672">
    <property type="entry name" value="DNA/RNA polymerases"/>
    <property type="match status" value="2"/>
</dbReference>
<dbReference type="InterPro" id="IPR043502">
    <property type="entry name" value="DNA/RNA_pol_sf"/>
</dbReference>
<comment type="caution">
    <text evidence="3">The sequence shown here is derived from an EMBL/GenBank/DDBJ whole genome shotgun (WGS) entry which is preliminary data.</text>
</comment>
<evidence type="ECO:0000259" key="2">
    <source>
        <dbReference type="PROSITE" id="PS50878"/>
    </source>
</evidence>
<name>A0A6A4Y015_9STRA</name>
<dbReference type="InterPro" id="IPR036691">
    <property type="entry name" value="Endo/exonu/phosph_ase_sf"/>
</dbReference>
<dbReference type="PANTHER" id="PTHR19446">
    <property type="entry name" value="REVERSE TRANSCRIPTASES"/>
    <property type="match status" value="1"/>
</dbReference>
<accession>A0A6A4Y015</accession>
<organism evidence="3">
    <name type="scientific">Aphanomyces stellatus</name>
    <dbReference type="NCBI Taxonomy" id="120398"/>
    <lineage>
        <taxon>Eukaryota</taxon>
        <taxon>Sar</taxon>
        <taxon>Stramenopiles</taxon>
        <taxon>Oomycota</taxon>
        <taxon>Saprolegniomycetes</taxon>
        <taxon>Saprolegniales</taxon>
        <taxon>Verrucalvaceae</taxon>
        <taxon>Aphanomyces</taxon>
    </lineage>
</organism>
<dbReference type="InterPro" id="IPR013103">
    <property type="entry name" value="RVT_2"/>
</dbReference>
<feature type="non-terminal residue" evidence="3">
    <location>
        <position position="902"/>
    </location>
</feature>
<dbReference type="SUPFAM" id="SSF56219">
    <property type="entry name" value="DNase I-like"/>
    <property type="match status" value="1"/>
</dbReference>
<evidence type="ECO:0000256" key="1">
    <source>
        <dbReference type="SAM" id="MobiDB-lite"/>
    </source>
</evidence>
<gene>
    <name evidence="3" type="ORF">As57867_019435</name>
</gene>
<sequence length="902" mass="100411">VCKLQKAIYGLKQAPRCWYLTLHQFLVGISFERCVKEVCLYIKRVGDSMVLLTVYVDDITITGNNNDDIEKACDELKQRFEMTDLGQLKSILGIQVDVKGHVVTMSQQGYVEVLLDKFNMKLWIGTHDSSPSTPTALPTAIDRYILCQLSSSHDVTFVQETRFRTPSLHDKVAYHWNRITNHEGLLFFEPPLYPDVPTSPATGGLATLIHPHSPMKDATEFPHENPTLRGRYLQIRCTLGALTIVLHNVYAPVACTDRAAFFDALPRDFPPHFLHIAGGDFNCILNKDLDSQSPSAATMAGAHELTAWMHDLGIVDLFRQQNPLSRTFTSPKLVNRLDYLFCFSLLALGTLDALACDSSAAHPPSRSCWLPNHHQAAVDTPRIWAMKGSTMATEAASRSGDHPRQFGSFSGQATWFPQLGQGIRHSGLRHSQTTEGIPHPTNLQATTPNEEAGHRNCCVNASAQHAPGSCPGRPCPRTPTADRETADGPARVPPGTSLPTPPVQGRTIIQVSLMSPVPSPLRKTIFKEMENSAGNLVSTQNGISDVLVDYYSDLFAPPPTRPQDDDLSAFLGPLTRDKQLSDRAKMELAAPLRPYEFYHAIRKSSSNSAPGPNALPFEVLNLAPHKWSLILELVFTHQLHRHPRLTPIQLVSTLVLLHKKGPKSLAKNYRPISLLNVDVKILTSILANRLQRHIRNIIHYDQQGFIRRSNIQTNIQRLDDMMQFIKLHSPSSIVALLDFEKAFDRVDHSYLLTVLRHYGFPQVFVDMVRVLFSDRRSKILVNSHLSKSVRLHRGVLQGDPLSPLLFVIALEPMCQLLRQNPGYGIKTGDTIHTGSYFADDCQLYAANEECLHRQLALVQSFCDKSGFRLNVDKTQILTFAPLSPALASMAVTSEAPTKSLGI</sequence>
<protein>
    <recommendedName>
        <fullName evidence="2">Reverse transcriptase domain-containing protein</fullName>
    </recommendedName>
</protein>
<dbReference type="CDD" id="cd01650">
    <property type="entry name" value="RT_nLTR_like"/>
    <property type="match status" value="1"/>
</dbReference>
<dbReference type="EMBL" id="VJMH01006538">
    <property type="protein sequence ID" value="KAF0688996.1"/>
    <property type="molecule type" value="Genomic_DNA"/>
</dbReference>
<evidence type="ECO:0000313" key="3">
    <source>
        <dbReference type="EMBL" id="KAF0688996.1"/>
    </source>
</evidence>
<feature type="region of interest" description="Disordered" evidence="1">
    <location>
        <begin position="464"/>
        <end position="503"/>
    </location>
</feature>
<proteinExistence type="predicted"/>
<dbReference type="PROSITE" id="PS50878">
    <property type="entry name" value="RT_POL"/>
    <property type="match status" value="1"/>
</dbReference>
<dbReference type="InterPro" id="IPR000477">
    <property type="entry name" value="RT_dom"/>
</dbReference>
<dbReference type="OrthoDB" id="127466at2759"/>
<feature type="domain" description="Reverse transcriptase" evidence="2">
    <location>
        <begin position="639"/>
        <end position="902"/>
    </location>
</feature>
<dbReference type="Pfam" id="PF00078">
    <property type="entry name" value="RVT_1"/>
    <property type="match status" value="1"/>
</dbReference>